<accession>A0A4R4K7D3</accession>
<dbReference type="InterPro" id="IPR029044">
    <property type="entry name" value="Nucleotide-diphossugar_trans"/>
</dbReference>
<dbReference type="Pfam" id="PF22640">
    <property type="entry name" value="ManC_GMP_beta-helix"/>
    <property type="match status" value="1"/>
</dbReference>
<keyword evidence="3" id="KW-0548">Nucleotidyltransferase</keyword>
<dbReference type="SUPFAM" id="SSF53448">
    <property type="entry name" value="Nucleotide-diphospho-sugar transferases"/>
    <property type="match status" value="1"/>
</dbReference>
<dbReference type="PANTHER" id="PTHR46390">
    <property type="entry name" value="MANNOSE-1-PHOSPHATE GUANYLYLTRANSFERASE"/>
    <property type="match status" value="1"/>
</dbReference>
<dbReference type="RefSeq" id="WP_132119691.1">
    <property type="nucleotide sequence ID" value="NZ_SMJU01000010.1"/>
</dbReference>
<dbReference type="InterPro" id="IPR049577">
    <property type="entry name" value="GMPP_N"/>
</dbReference>
<feature type="domain" description="MannoseP isomerase/GMP-like beta-helix" evidence="2">
    <location>
        <begin position="279"/>
        <end position="325"/>
    </location>
</feature>
<dbReference type="CDD" id="cd02509">
    <property type="entry name" value="GDP-M1P_Guanylyltransferase"/>
    <property type="match status" value="1"/>
</dbReference>
<keyword evidence="3" id="KW-0808">Transferase</keyword>
<evidence type="ECO:0000259" key="1">
    <source>
        <dbReference type="Pfam" id="PF00483"/>
    </source>
</evidence>
<evidence type="ECO:0000313" key="3">
    <source>
        <dbReference type="EMBL" id="TDB63380.1"/>
    </source>
</evidence>
<dbReference type="GO" id="GO:0009298">
    <property type="term" value="P:GDP-mannose biosynthetic process"/>
    <property type="evidence" value="ECO:0007669"/>
    <property type="project" value="TreeGrafter"/>
</dbReference>
<protein>
    <submittedName>
        <fullName evidence="3">Mannose-1-phosphate guanylyltransferase</fullName>
    </submittedName>
</protein>
<evidence type="ECO:0000313" key="4">
    <source>
        <dbReference type="Proteomes" id="UP000295706"/>
    </source>
</evidence>
<sequence length="334" mass="37583">MKLPYHVVLSGGVGSRLWPISRKSQPKQYLRLFGGKSLFQLTLERNQALCQHTLVVGNKNNFLLSRADLAEAGIADYTEIIEATPRNTAAAIAFAAFAVPPESVLLITPSDHIITDAHAYQRAVEEATELAYTKKMVTFGLVPKRPETGYGYIEADGREVRSFREKPDAATAQAFCDSGRFLWNSGMFCFRADQFLTELHRYEPEIYDRARIAWDARDGAFLPEAESLRIPSQSVDYAVMERCTNINVIPAELGWSDLGSFEALWEYFLANSPEASFVQNNLVLGSKRHVEFIGLENVVLVETPDALLVIDKAQAQHVKQLYERLEREHPELVE</sequence>
<dbReference type="Gene3D" id="3.90.550.10">
    <property type="entry name" value="Spore Coat Polysaccharide Biosynthesis Protein SpsA, Chain A"/>
    <property type="match status" value="1"/>
</dbReference>
<evidence type="ECO:0000259" key="2">
    <source>
        <dbReference type="Pfam" id="PF22640"/>
    </source>
</evidence>
<dbReference type="InterPro" id="IPR054566">
    <property type="entry name" value="ManC/GMP-like_b-helix"/>
</dbReference>
<reference evidence="3 4" key="1">
    <citation type="submission" date="2019-02" db="EMBL/GenBank/DDBJ databases">
        <title>Arundinibacter roseus gen. nov., sp. nov., a new member of the family Cytophagaceae.</title>
        <authorList>
            <person name="Szuroczki S."/>
            <person name="Khayer B."/>
            <person name="Sproer C."/>
            <person name="Toumi M."/>
            <person name="Szabo A."/>
            <person name="Felfoldi T."/>
            <person name="Schumann P."/>
            <person name="Toth E."/>
        </authorList>
    </citation>
    <scope>NUCLEOTIDE SEQUENCE [LARGE SCALE GENOMIC DNA]</scope>
    <source>
        <strain evidence="3 4">DMA-k-7a</strain>
    </source>
</reference>
<dbReference type="PANTHER" id="PTHR46390:SF1">
    <property type="entry name" value="MANNOSE-1-PHOSPHATE GUANYLYLTRANSFERASE"/>
    <property type="match status" value="1"/>
</dbReference>
<name>A0A4R4K7D3_9BACT</name>
<comment type="caution">
    <text evidence="3">The sequence shown here is derived from an EMBL/GenBank/DDBJ whole genome shotgun (WGS) entry which is preliminary data.</text>
</comment>
<proteinExistence type="predicted"/>
<dbReference type="InterPro" id="IPR005835">
    <property type="entry name" value="NTP_transferase_dom"/>
</dbReference>
<keyword evidence="4" id="KW-1185">Reference proteome</keyword>
<gene>
    <name evidence="3" type="ORF">EZE20_16565</name>
</gene>
<dbReference type="InterPro" id="IPR051161">
    <property type="entry name" value="Mannose-6P_isomerase_type2"/>
</dbReference>
<dbReference type="SUPFAM" id="SSF159283">
    <property type="entry name" value="Guanosine diphospho-D-mannose pyrophosphorylase/mannose-6-phosphate isomerase linker domain"/>
    <property type="match status" value="1"/>
</dbReference>
<dbReference type="OrthoDB" id="9806359at2"/>
<dbReference type="AlphaFoldDB" id="A0A4R4K7D3"/>
<dbReference type="Pfam" id="PF00483">
    <property type="entry name" value="NTP_transferase"/>
    <property type="match status" value="1"/>
</dbReference>
<organism evidence="3 4">
    <name type="scientific">Arundinibacter roseus</name>
    <dbReference type="NCBI Taxonomy" id="2070510"/>
    <lineage>
        <taxon>Bacteria</taxon>
        <taxon>Pseudomonadati</taxon>
        <taxon>Bacteroidota</taxon>
        <taxon>Cytophagia</taxon>
        <taxon>Cytophagales</taxon>
        <taxon>Spirosomataceae</taxon>
        <taxon>Arundinibacter</taxon>
    </lineage>
</organism>
<feature type="domain" description="Nucleotidyl transferase" evidence="1">
    <location>
        <begin position="7"/>
        <end position="268"/>
    </location>
</feature>
<dbReference type="EMBL" id="SMJU01000010">
    <property type="protein sequence ID" value="TDB63380.1"/>
    <property type="molecule type" value="Genomic_DNA"/>
</dbReference>
<dbReference type="Proteomes" id="UP000295706">
    <property type="component" value="Unassembled WGS sequence"/>
</dbReference>
<dbReference type="GO" id="GO:0004475">
    <property type="term" value="F:mannose-1-phosphate guanylyltransferase (GTP) activity"/>
    <property type="evidence" value="ECO:0007669"/>
    <property type="project" value="InterPro"/>
</dbReference>